<dbReference type="PANTHER" id="PTHR31126:SF48">
    <property type="entry name" value="INOSITOL PHOSPHATASE SIW14"/>
    <property type="match status" value="1"/>
</dbReference>
<comment type="caution">
    <text evidence="5">The sequence shown here is derived from an EMBL/GenBank/DDBJ whole genome shotgun (WGS) entry which is preliminary data.</text>
</comment>
<dbReference type="InterPro" id="IPR004861">
    <property type="entry name" value="Siw14-like"/>
</dbReference>
<dbReference type="FunFam" id="3.90.190.10:FF:000035">
    <property type="entry name" value="Tyrosine phosphatase, putative"/>
    <property type="match status" value="1"/>
</dbReference>
<accession>A0A9P9XWE1</accession>
<proteinExistence type="predicted"/>
<reference evidence="5" key="2">
    <citation type="submission" date="2022-07" db="EMBL/GenBank/DDBJ databases">
        <authorList>
            <person name="Goncalves M.F.M."/>
            <person name="Hilario S."/>
            <person name="Van De Peer Y."/>
            <person name="Esteves A.C."/>
            <person name="Alves A."/>
        </authorList>
    </citation>
    <scope>NUCLEOTIDE SEQUENCE</scope>
    <source>
        <strain evidence="5">MUM 19.33</strain>
    </source>
</reference>
<dbReference type="SUPFAM" id="SSF52799">
    <property type="entry name" value="(Phosphotyrosine protein) phosphatases II"/>
    <property type="match status" value="1"/>
</dbReference>
<organism evidence="5 6">
    <name type="scientific">Emericellopsis cladophorae</name>
    <dbReference type="NCBI Taxonomy" id="2686198"/>
    <lineage>
        <taxon>Eukaryota</taxon>
        <taxon>Fungi</taxon>
        <taxon>Dikarya</taxon>
        <taxon>Ascomycota</taxon>
        <taxon>Pezizomycotina</taxon>
        <taxon>Sordariomycetes</taxon>
        <taxon>Hypocreomycetidae</taxon>
        <taxon>Hypocreales</taxon>
        <taxon>Bionectriaceae</taxon>
        <taxon>Emericellopsis</taxon>
    </lineage>
</organism>
<dbReference type="GO" id="GO:0005737">
    <property type="term" value="C:cytoplasm"/>
    <property type="evidence" value="ECO:0007669"/>
    <property type="project" value="UniProtKB-SubCell"/>
</dbReference>
<sequence>MRRTSTVEPSWSRASSLDTMTRELIDAEEGCRHRDCSNSSSSCSISSGDNGSDWIEKRTYAIDSSSESLMNFGVVAPGLYRSGYPSSQHFPSMRKLRLKTIVTLVVHEEPDDALKSFVSEANIKQVFFAIKGTKKEAIPDAVMSDILGVVLEPSNYPLLVHCNKGKHRTGCVVAAARKANGWHSSRALAEYRSFAEPKVRDADVDFITNFDHVAMGIAVPTPSIFDSSPYLMGSRTPLSDIFTSLSNWKWGKPSTLRRSPQANGWYVAILGSASICALIMWLLRAR</sequence>
<dbReference type="AlphaFoldDB" id="A0A9P9XWE1"/>
<evidence type="ECO:0000256" key="4">
    <source>
        <dbReference type="SAM" id="Phobius"/>
    </source>
</evidence>
<dbReference type="InterPro" id="IPR029021">
    <property type="entry name" value="Prot-tyrosine_phosphatase-like"/>
</dbReference>
<keyword evidence="6" id="KW-1185">Reference proteome</keyword>
<keyword evidence="4" id="KW-0812">Transmembrane</keyword>
<reference evidence="5" key="1">
    <citation type="journal article" date="2021" name="J Fungi (Basel)">
        <title>Genomic and Metabolomic Analyses of the Marine Fungus Emericellopsis cladophorae: Insights into Saltwater Adaptability Mechanisms and Its Biosynthetic Potential.</title>
        <authorList>
            <person name="Goncalves M.F.M."/>
            <person name="Hilario S."/>
            <person name="Van de Peer Y."/>
            <person name="Esteves A.C."/>
            <person name="Alves A."/>
        </authorList>
    </citation>
    <scope>NUCLEOTIDE SEQUENCE</scope>
    <source>
        <strain evidence="5">MUM 19.33</strain>
    </source>
</reference>
<dbReference type="GeneID" id="75829127"/>
<evidence type="ECO:0000256" key="3">
    <source>
        <dbReference type="ARBA" id="ARBA00022801"/>
    </source>
</evidence>
<dbReference type="EMBL" id="JAGIXG020000055">
    <property type="protein sequence ID" value="KAI6778975.1"/>
    <property type="molecule type" value="Genomic_DNA"/>
</dbReference>
<dbReference type="GO" id="GO:0016791">
    <property type="term" value="F:phosphatase activity"/>
    <property type="evidence" value="ECO:0007669"/>
    <property type="project" value="TreeGrafter"/>
</dbReference>
<evidence type="ECO:0000256" key="2">
    <source>
        <dbReference type="ARBA" id="ARBA00022490"/>
    </source>
</evidence>
<dbReference type="Pfam" id="PF03162">
    <property type="entry name" value="Y_phosphatase2"/>
    <property type="match status" value="1"/>
</dbReference>
<dbReference type="OrthoDB" id="6375174at2759"/>
<keyword evidence="3" id="KW-0378">Hydrolase</keyword>
<dbReference type="GO" id="GO:0052840">
    <property type="term" value="F:inositol diphosphate tetrakisphosphate diphosphatase activity"/>
    <property type="evidence" value="ECO:0007669"/>
    <property type="project" value="TreeGrafter"/>
</dbReference>
<feature type="transmembrane region" description="Helical" evidence="4">
    <location>
        <begin position="264"/>
        <end position="283"/>
    </location>
</feature>
<evidence type="ECO:0000313" key="6">
    <source>
        <dbReference type="Proteomes" id="UP001055219"/>
    </source>
</evidence>
<evidence type="ECO:0008006" key="7">
    <source>
        <dbReference type="Google" id="ProtNLM"/>
    </source>
</evidence>
<comment type="subcellular location">
    <subcellularLocation>
        <location evidence="1">Cytoplasm</location>
    </subcellularLocation>
</comment>
<dbReference type="Proteomes" id="UP001055219">
    <property type="component" value="Unassembled WGS sequence"/>
</dbReference>
<keyword evidence="4" id="KW-0472">Membrane</keyword>
<keyword evidence="2" id="KW-0963">Cytoplasm</keyword>
<protein>
    <recommendedName>
        <fullName evidence="7">Tyrosine phosphatase</fullName>
    </recommendedName>
</protein>
<dbReference type="PROSITE" id="PS00383">
    <property type="entry name" value="TYR_PHOSPHATASE_1"/>
    <property type="match status" value="1"/>
</dbReference>
<dbReference type="PANTHER" id="PTHR31126">
    <property type="entry name" value="TYROSINE-PROTEIN PHOSPHATASE"/>
    <property type="match status" value="1"/>
</dbReference>
<name>A0A9P9XWE1_9HYPO</name>
<evidence type="ECO:0000256" key="1">
    <source>
        <dbReference type="ARBA" id="ARBA00004496"/>
    </source>
</evidence>
<keyword evidence="4" id="KW-1133">Transmembrane helix</keyword>
<evidence type="ECO:0000313" key="5">
    <source>
        <dbReference type="EMBL" id="KAI6778975.1"/>
    </source>
</evidence>
<dbReference type="RefSeq" id="XP_051359831.1">
    <property type="nucleotide sequence ID" value="XM_051509147.1"/>
</dbReference>
<dbReference type="InterPro" id="IPR016130">
    <property type="entry name" value="Tyr_Pase_AS"/>
</dbReference>
<gene>
    <name evidence="5" type="ORF">J7T54_002617</name>
</gene>
<dbReference type="Gene3D" id="3.90.190.10">
    <property type="entry name" value="Protein tyrosine phosphatase superfamily"/>
    <property type="match status" value="1"/>
</dbReference>